<dbReference type="EMBL" id="PGVD01000046">
    <property type="protein sequence ID" value="PLR94720.1"/>
    <property type="molecule type" value="Genomic_DNA"/>
</dbReference>
<evidence type="ECO:0000313" key="3">
    <source>
        <dbReference type="Proteomes" id="UP000234951"/>
    </source>
</evidence>
<keyword evidence="4" id="KW-1185">Reference proteome</keyword>
<comment type="caution">
    <text evidence="1">The sequence shown here is derived from an EMBL/GenBank/DDBJ whole genome shotgun (WGS) entry which is preliminary data.</text>
</comment>
<keyword evidence="1" id="KW-0547">Nucleotide-binding</keyword>
<dbReference type="GO" id="GO:0005524">
    <property type="term" value="F:ATP binding"/>
    <property type="evidence" value="ECO:0007669"/>
    <property type="project" value="UniProtKB-KW"/>
</dbReference>
<sequence>MHKENYPLLSDEFLDEVVKEINDLYGSPTTEQNQLPRNDDSG</sequence>
<dbReference type="AlphaFoldDB" id="A0A2N5GQV4"/>
<protein>
    <submittedName>
        <fullName evidence="1">Bacitracin ABC transporter ATP-binding protein</fullName>
    </submittedName>
</protein>
<accession>A0A2N5GQV4</accession>
<keyword evidence="1" id="KW-0067">ATP-binding</keyword>
<reference evidence="2 4" key="2">
    <citation type="submission" date="2017-12" db="EMBL/GenBank/DDBJ databases">
        <title>Comparative Functional Genomics of Dry Heat Resistant strains isolated from the Viking Spacecraft.</title>
        <authorList>
            <person name="Seuylemezian A."/>
            <person name="Cooper K."/>
            <person name="Vaishampayan P."/>
        </authorList>
    </citation>
    <scope>NUCLEOTIDE SEQUENCE [LARGE SCALE GENOMIC DNA]</scope>
    <source>
        <strain evidence="2 4">ATCC 29669</strain>
    </source>
</reference>
<name>A0A2N5GQV4_9BACI</name>
<evidence type="ECO:0000313" key="2">
    <source>
        <dbReference type="EMBL" id="PLR94720.1"/>
    </source>
</evidence>
<dbReference type="OrthoDB" id="2937949at2"/>
<evidence type="ECO:0000313" key="1">
    <source>
        <dbReference type="EMBL" id="PLR85619.1"/>
    </source>
</evidence>
<proteinExistence type="predicted"/>
<organism evidence="1 3">
    <name type="scientific">Bacillus canaveralius</name>
    <dbReference type="NCBI Taxonomy" id="1403243"/>
    <lineage>
        <taxon>Bacteria</taxon>
        <taxon>Bacillati</taxon>
        <taxon>Bacillota</taxon>
        <taxon>Bacilli</taxon>
        <taxon>Bacillales</taxon>
        <taxon>Bacillaceae</taxon>
        <taxon>Bacillus</taxon>
    </lineage>
</organism>
<evidence type="ECO:0000313" key="4">
    <source>
        <dbReference type="Proteomes" id="UP000235114"/>
    </source>
</evidence>
<reference evidence="1 3" key="1">
    <citation type="submission" date="2017-11" db="EMBL/GenBank/DDBJ databases">
        <title>Comparitive Functional Genomics of Dry Heat Resistant strains isolated from the Viking Spacecraft.</title>
        <authorList>
            <person name="Seuylemezian A."/>
            <person name="Cooper K."/>
            <person name="Vaishampayan P."/>
        </authorList>
    </citation>
    <scope>NUCLEOTIDE SEQUENCE [LARGE SCALE GENOMIC DNA]</scope>
    <source>
        <strain evidence="1 3">M4.6</strain>
    </source>
</reference>
<dbReference type="EMBL" id="PGVA01000005">
    <property type="protein sequence ID" value="PLR85619.1"/>
    <property type="molecule type" value="Genomic_DNA"/>
</dbReference>
<dbReference type="Proteomes" id="UP000234951">
    <property type="component" value="Unassembled WGS sequence"/>
</dbReference>
<dbReference type="RefSeq" id="WP_101575885.1">
    <property type="nucleotide sequence ID" value="NZ_PGVA01000005.1"/>
</dbReference>
<gene>
    <name evidence="1" type="ORF">CU635_03980</name>
    <name evidence="2" type="ORF">CVD25_16065</name>
</gene>
<dbReference type="Proteomes" id="UP000235114">
    <property type="component" value="Unassembled WGS sequence"/>
</dbReference>